<dbReference type="Gene3D" id="3.90.228.10">
    <property type="match status" value="1"/>
</dbReference>
<dbReference type="PANTHER" id="PTHR46530:SF1">
    <property type="entry name" value="PROTEIN MONO-ADP-RIBOSYLTRANSFERASE PARP4"/>
    <property type="match status" value="1"/>
</dbReference>
<dbReference type="PROSITE" id="PS51468">
    <property type="entry name" value="VIT"/>
    <property type="match status" value="1"/>
</dbReference>
<dbReference type="InterPro" id="IPR036420">
    <property type="entry name" value="BRCT_dom_sf"/>
</dbReference>
<dbReference type="Pfam" id="PF08487">
    <property type="entry name" value="VIT"/>
    <property type="match status" value="1"/>
</dbReference>
<dbReference type="GO" id="GO:0005737">
    <property type="term" value="C:cytoplasm"/>
    <property type="evidence" value="ECO:0000318"/>
    <property type="project" value="GO_Central"/>
</dbReference>
<dbReference type="eggNOG" id="KOG1037">
    <property type="taxonomic scope" value="Eukaryota"/>
</dbReference>
<keyword evidence="3 8" id="KW-0808">Transferase</keyword>
<dbReference type="PROSITE" id="PS50172">
    <property type="entry name" value="BRCT"/>
    <property type="match status" value="1"/>
</dbReference>
<gene>
    <name evidence="15" type="primary">parp4</name>
</gene>
<feature type="compositionally biased region" description="Low complexity" evidence="9">
    <location>
        <begin position="153"/>
        <end position="168"/>
    </location>
</feature>
<dbReference type="Gene3D" id="3.40.50.410">
    <property type="entry name" value="von Willebrand factor, type A domain"/>
    <property type="match status" value="1"/>
</dbReference>
<keyword evidence="2 8" id="KW-0328">Glycosyltransferase</keyword>
<dbReference type="Gene3D" id="1.20.142.10">
    <property type="entry name" value="Poly(ADP-ribose) polymerase, regulatory domain"/>
    <property type="match status" value="1"/>
</dbReference>
<comment type="subcellular location">
    <subcellularLocation>
        <location evidence="1">Nucleus</location>
    </subcellularLocation>
</comment>
<dbReference type="Proteomes" id="UP000001646">
    <property type="component" value="Chromosome 3"/>
</dbReference>
<keyword evidence="5 8" id="KW-0520">NAD</keyword>
<evidence type="ECO:0000256" key="9">
    <source>
        <dbReference type="SAM" id="MobiDB-lite"/>
    </source>
</evidence>
<reference evidence="15" key="2">
    <citation type="submission" date="2025-08" db="UniProtKB">
        <authorList>
            <consortium name="Ensembl"/>
        </authorList>
    </citation>
    <scope>IDENTIFICATION</scope>
</reference>
<comment type="similarity">
    <text evidence="7">Belongs to the ARTD/PARP family.</text>
</comment>
<dbReference type="EC" id="2.4.2.-" evidence="8"/>
<dbReference type="InterPro" id="IPR013694">
    <property type="entry name" value="VIT"/>
</dbReference>
<evidence type="ECO:0000313" key="15">
    <source>
        <dbReference type="Ensembl" id="ENSACAP00000001773.4"/>
    </source>
</evidence>
<evidence type="ECO:0000256" key="8">
    <source>
        <dbReference type="RuleBase" id="RU362114"/>
    </source>
</evidence>
<feature type="domain" description="BRCT" evidence="10">
    <location>
        <begin position="81"/>
        <end position="129"/>
    </location>
</feature>
<evidence type="ECO:0000256" key="7">
    <source>
        <dbReference type="ARBA" id="ARBA00024347"/>
    </source>
</evidence>
<evidence type="ECO:0000256" key="6">
    <source>
        <dbReference type="ARBA" id="ARBA00023242"/>
    </source>
</evidence>
<dbReference type="InterPro" id="IPR036465">
    <property type="entry name" value="vWFA_dom_sf"/>
</dbReference>
<dbReference type="STRING" id="28377.ENSACAP00000001773"/>
<feature type="region of interest" description="Disordered" evidence="9">
    <location>
        <begin position="126"/>
        <end position="168"/>
    </location>
</feature>
<dbReference type="Pfam" id="PF13768">
    <property type="entry name" value="VWA_3"/>
    <property type="match status" value="1"/>
</dbReference>
<dbReference type="PROSITE" id="PS51059">
    <property type="entry name" value="PARP_CATALYTIC"/>
    <property type="match status" value="1"/>
</dbReference>
<protein>
    <recommendedName>
        <fullName evidence="8">Poly [ADP-ribose] polymerase</fullName>
        <shortName evidence="8">PARP</shortName>
        <ecNumber evidence="8">2.4.2.-</ecNumber>
    </recommendedName>
</protein>
<dbReference type="InterPro" id="IPR031273">
    <property type="entry name" value="PARP4"/>
</dbReference>
<dbReference type="InterPro" id="IPR004102">
    <property type="entry name" value="Poly(ADP-ribose)pol_reg_dom"/>
</dbReference>
<dbReference type="Pfam" id="PF00644">
    <property type="entry name" value="PARP"/>
    <property type="match status" value="1"/>
</dbReference>
<evidence type="ECO:0000259" key="14">
    <source>
        <dbReference type="PROSITE" id="PS51468"/>
    </source>
</evidence>
<dbReference type="GO" id="GO:0005634">
    <property type="term" value="C:nucleus"/>
    <property type="evidence" value="ECO:0007669"/>
    <property type="project" value="UniProtKB-SubCell"/>
</dbReference>
<dbReference type="Pfam" id="PF26166">
    <property type="entry name" value="WGR-like_PARP4"/>
    <property type="match status" value="1"/>
</dbReference>
<dbReference type="SMART" id="SM00327">
    <property type="entry name" value="VWA"/>
    <property type="match status" value="1"/>
</dbReference>
<dbReference type="SUPFAM" id="SSF53300">
    <property type="entry name" value="vWA-like"/>
    <property type="match status" value="1"/>
</dbReference>
<accession>G1K9X9</accession>
<dbReference type="GO" id="GO:0016779">
    <property type="term" value="F:nucleotidyltransferase activity"/>
    <property type="evidence" value="ECO:0007669"/>
    <property type="project" value="UniProtKB-KW"/>
</dbReference>
<dbReference type="Bgee" id="ENSACAG00000001725">
    <property type="expression patterns" value="Expressed in lung and 13 other cell types or tissues"/>
</dbReference>
<evidence type="ECO:0000256" key="1">
    <source>
        <dbReference type="ARBA" id="ARBA00004123"/>
    </source>
</evidence>
<sequence length="1818" mass="204233">MFFFPLGVRGRPHHFSPPSIVCFAAKVSRRNVIGRHFCRSFPKSGSSAVWLLLQSTPSLAFNQGTRKCFQQELEYHRQQCTHVVTGSDDELSSTHLKAIKKYQLPVVGPDFIWNSVKERRLLQINNNEPPKTLPSVTDDGDNCQRRKDTTVINGSDASNDKNASSDNNNLDEIRWFSNNDEDVPYFPEDFEIAKYNLLEKVAAHGEYVLVELQCFQQQCDYPFRIYRHCSVRDGKQKQFIPTKTSEKARRNYELCIENLKKEGFELRTDFPNEAEYLASWKLQEILVSEAISSSTLSEGVAKFVELIWIEALGVLDLVLAKPVTSISLNDVSKAEGVLLRTKKALNDMKSPSELSAMMMDFYQIIPHKDALNCNVTLKLLSNKQDLCQLIRDMLNVQEINLSTPNPSSLSKYQALRCRIDALDAKTEEFHRIKQRVDQDTSKCPVEILEIYKVGRITEAAGFESRLGNVQSLIHASSPGNFVGILSRGLLLPKMAVEEHGLERTDFGNLGSGIYFSDSLSTSIKYSQTSKTDGARLFLICDVALGTCWNTHQTNFSLTAPPPGYDSVHGVSKKKDRKSAFEGDEFVVYRTSQVRIRYVVKFSLVHDKVKEFHPVIRTELEDELPSLDQPQPEDYEMPNQDKREKVISGLLDRSGNPIPLKNLHIKGKIIDFAGQIVIFQTYENQTDSPIEAKYVFPLDDTAAVCGFEAFIKGKHIIGEVKEKEKAHKEYRDAVIQGHGAYLMDQDAPDIFTVSVGNLPPSTKVLIKITYVTELNYDYGRFSFHLPAALTPWQQDKALNENTQDAVRKVAIRQVGTNIGEFSLQMSVEMPFKIESIRSWTHELKIKKTDCKAVVCTKDASSLGMEGFTMDIVNGNVYLPRMWIEKHPDKKSEACMLVFQPEFDTPFDPIHTSGETVICLDCSNSMAGSKIQHAKQIALSYLNSCYDTEKLTVIKFGTNFIEFPYNFEDFEAMKQFIMSATATMGNSDFWKTLHYLSLLYPSKGKRNILFISDGHIQNEAVTLQLVKQNAKHTRIFTCGVGPAANRHMLRSLSQYGAGAFEYFDEKSKYDWERKVMQQQKRRWSPECSAISIKWQQFDTDAPELMYAPAQIQSLFEHERLLVYGFISNCTQAALYALLNSQELQTIVSTTELQKTTGTILHKLAARAFIRDYEQGILHEDEAENEMKKQLLKSMIIKLSMENSIVTQFTSFVAIEKRDEKEDQITDSLDVLELVSKENVDILPYMQYEEPKEAEKVLQKACFLKVDSLTSWENDLCDKLSFSRSGSDFLSSLELGLLSDESSTEGQKFTPQAFDDFQAFEDSHVADDQVLGASSVLSSVFSDSPAKPSFVPAKLKLGSLPSPPLSSYIPRGLPFSSLLPMTQTVSSLPTSMPSADAPLNLQVLGASSVLSSVFSDSPAKPSFVPAKLKLGSLPSPPLSSYIPRGLPFSSLLPMTQTVSSLPTSMPSADAPLNLQTKMYMPTSCISSPAMSLSDQGGFSMPNILERAQFQGPSNAFYSTGPSAEPRYPRTFGFGAASLLPASQTNAALLSREIRQSLPPPPPPPSLQLFSQPCFTLPGSSLFGSAQPWAVSQSFKPLAKTTQNKMDLQNYPPKRAEKHFLPKHAPGAVSEQDLEPEMMHKAVLEMGKERAEEDLASKDVHLKKKKKKKSKPIMKRKIVSENKQLGIIFWPRLFQLQNEDGFWELTFELGMLLELDVDHLVNVTLAKKGIQSLGPKGKEKLLRLIATLLVLQVVRFKQLQGLTFKSLTKLSDSPPSWALVPAKKATEWARRTEREFPVICQRLELGKDWDSATKNLLRIDTT</sequence>
<evidence type="ECO:0000256" key="5">
    <source>
        <dbReference type="ARBA" id="ARBA00023027"/>
    </source>
</evidence>
<name>G1K9X9_ANOCA</name>
<dbReference type="InterPro" id="IPR058905">
    <property type="entry name" value="WGR-like_PARP4"/>
</dbReference>
<evidence type="ECO:0000259" key="11">
    <source>
        <dbReference type="PROSITE" id="PS50234"/>
    </source>
</evidence>
<proteinExistence type="inferred from homology"/>
<dbReference type="Pfam" id="PF26156">
    <property type="entry name" value="PARP4_MVP-ID"/>
    <property type="match status" value="1"/>
</dbReference>
<dbReference type="Ensembl" id="ENSACAT00000001816.4">
    <property type="protein sequence ID" value="ENSACAP00000001773.4"/>
    <property type="gene ID" value="ENSACAG00000001725.4"/>
</dbReference>
<evidence type="ECO:0000259" key="12">
    <source>
        <dbReference type="PROSITE" id="PS51059"/>
    </source>
</evidence>
<reference evidence="15 16" key="1">
    <citation type="submission" date="2009-12" db="EMBL/GenBank/DDBJ databases">
        <title>The Genome Sequence of Anolis carolinensis (Green Anole Lizard).</title>
        <authorList>
            <consortium name="The Genome Sequencing Platform"/>
            <person name="Di Palma F."/>
            <person name="Alfoldi J."/>
            <person name="Heiman D."/>
            <person name="Young S."/>
            <person name="Grabherr M."/>
            <person name="Johnson J."/>
            <person name="Lander E.S."/>
            <person name="Lindblad-Toh K."/>
        </authorList>
    </citation>
    <scope>NUCLEOTIDE SEQUENCE [LARGE SCALE GENOMIC DNA]</scope>
    <source>
        <strain evidence="15 16">JBL SC #1</strain>
    </source>
</reference>
<feature type="domain" description="PARP catalytic" evidence="12">
    <location>
        <begin position="406"/>
        <end position="610"/>
    </location>
</feature>
<keyword evidence="4" id="KW-0548">Nucleotidyltransferase</keyword>
<dbReference type="Gene3D" id="3.40.50.10190">
    <property type="entry name" value="BRCT domain"/>
    <property type="match status" value="1"/>
</dbReference>
<feature type="domain" description="VIT" evidence="14">
    <location>
        <begin position="643"/>
        <end position="771"/>
    </location>
</feature>
<dbReference type="InParanoid" id="G1K9X9"/>
<evidence type="ECO:0000259" key="10">
    <source>
        <dbReference type="PROSITE" id="PS50172"/>
    </source>
</evidence>
<evidence type="ECO:0000256" key="4">
    <source>
        <dbReference type="ARBA" id="ARBA00022695"/>
    </source>
</evidence>
<dbReference type="SMART" id="SM00609">
    <property type="entry name" value="VIT"/>
    <property type="match status" value="1"/>
</dbReference>
<evidence type="ECO:0000256" key="2">
    <source>
        <dbReference type="ARBA" id="ARBA00022676"/>
    </source>
</evidence>
<dbReference type="GeneTree" id="ENSGT00940000160555"/>
<dbReference type="PROSITE" id="PS51060">
    <property type="entry name" value="PARP_ALPHA_HD"/>
    <property type="match status" value="1"/>
</dbReference>
<evidence type="ECO:0000259" key="13">
    <source>
        <dbReference type="PROSITE" id="PS51060"/>
    </source>
</evidence>
<keyword evidence="16" id="KW-1185">Reference proteome</keyword>
<dbReference type="SUPFAM" id="SSF56399">
    <property type="entry name" value="ADP-ribosylation"/>
    <property type="match status" value="1"/>
</dbReference>
<dbReference type="InterPro" id="IPR012317">
    <property type="entry name" value="Poly(ADP-ribose)pol_cat_dom"/>
</dbReference>
<dbReference type="InterPro" id="IPR036616">
    <property type="entry name" value="Poly(ADP-ribose)pol_reg_dom_sf"/>
</dbReference>
<dbReference type="PROSITE" id="PS50234">
    <property type="entry name" value="VWFA"/>
    <property type="match status" value="1"/>
</dbReference>
<evidence type="ECO:0000256" key="3">
    <source>
        <dbReference type="ARBA" id="ARBA00022679"/>
    </source>
</evidence>
<dbReference type="InterPro" id="IPR001357">
    <property type="entry name" value="BRCT_dom"/>
</dbReference>
<dbReference type="HOGENOM" id="CLU_001437_0_0_1"/>
<dbReference type="InterPro" id="IPR002035">
    <property type="entry name" value="VWF_A"/>
</dbReference>
<feature type="domain" description="PARP alpha-helical" evidence="13">
    <location>
        <begin position="280"/>
        <end position="407"/>
    </location>
</feature>
<evidence type="ECO:0000313" key="16">
    <source>
        <dbReference type="Proteomes" id="UP000001646"/>
    </source>
</evidence>
<feature type="domain" description="VWFA" evidence="11">
    <location>
        <begin position="913"/>
        <end position="1077"/>
    </location>
</feature>
<dbReference type="SUPFAM" id="SSF47587">
    <property type="entry name" value="Domain of poly(ADP-ribose) polymerase"/>
    <property type="match status" value="1"/>
</dbReference>
<organism evidence="15 16">
    <name type="scientific">Anolis carolinensis</name>
    <name type="common">Green anole</name>
    <name type="synonym">American chameleon</name>
    <dbReference type="NCBI Taxonomy" id="28377"/>
    <lineage>
        <taxon>Eukaryota</taxon>
        <taxon>Metazoa</taxon>
        <taxon>Chordata</taxon>
        <taxon>Craniata</taxon>
        <taxon>Vertebrata</taxon>
        <taxon>Euteleostomi</taxon>
        <taxon>Lepidosauria</taxon>
        <taxon>Squamata</taxon>
        <taxon>Bifurcata</taxon>
        <taxon>Unidentata</taxon>
        <taxon>Episquamata</taxon>
        <taxon>Toxicofera</taxon>
        <taxon>Iguania</taxon>
        <taxon>Dactyloidae</taxon>
        <taxon>Anolis</taxon>
    </lineage>
</organism>
<dbReference type="GO" id="GO:0003950">
    <property type="term" value="F:NAD+ poly-ADP-ribosyltransferase activity"/>
    <property type="evidence" value="ECO:0000318"/>
    <property type="project" value="GO_Central"/>
</dbReference>
<dbReference type="InterPro" id="IPR058904">
    <property type="entry name" value="PARP4_MVP-ID"/>
</dbReference>
<dbReference type="SUPFAM" id="SSF52113">
    <property type="entry name" value="BRCT domain"/>
    <property type="match status" value="1"/>
</dbReference>
<keyword evidence="6" id="KW-0539">Nucleus</keyword>
<reference evidence="15" key="3">
    <citation type="submission" date="2025-09" db="UniProtKB">
        <authorList>
            <consortium name="Ensembl"/>
        </authorList>
    </citation>
    <scope>IDENTIFICATION</scope>
</reference>
<dbReference type="PANTHER" id="PTHR46530">
    <property type="entry name" value="PROTEIN MONO-ADP-RIBOSYLTRANSFERASE PARP4"/>
    <property type="match status" value="1"/>
</dbReference>